<evidence type="ECO:0000256" key="4">
    <source>
        <dbReference type="ARBA" id="ARBA00022692"/>
    </source>
</evidence>
<dbReference type="STRING" id="1188229.GlitD10_0876"/>
<feature type="transmembrane region" description="Helical" evidence="7">
    <location>
        <begin position="378"/>
        <end position="398"/>
    </location>
</feature>
<evidence type="ECO:0000256" key="1">
    <source>
        <dbReference type="ARBA" id="ARBA00004651"/>
    </source>
</evidence>
<feature type="transmembrane region" description="Helical" evidence="7">
    <location>
        <begin position="17"/>
        <end position="37"/>
    </location>
</feature>
<dbReference type="RefSeq" id="WP_071453814.1">
    <property type="nucleotide sequence ID" value="NZ_CP017675.1"/>
</dbReference>
<feature type="domain" description="ABC3 transporter permease C-terminal" evidence="8">
    <location>
        <begin position="298"/>
        <end position="404"/>
    </location>
</feature>
<evidence type="ECO:0000256" key="6">
    <source>
        <dbReference type="ARBA" id="ARBA00023136"/>
    </source>
</evidence>
<keyword evidence="2" id="KW-0813">Transport</keyword>
<dbReference type="PANTHER" id="PTHR43738">
    <property type="entry name" value="ABC TRANSPORTER, MEMBRANE PROTEIN"/>
    <property type="match status" value="1"/>
</dbReference>
<proteinExistence type="predicted"/>
<evidence type="ECO:0000259" key="8">
    <source>
        <dbReference type="Pfam" id="PF02687"/>
    </source>
</evidence>
<name>A0A1J0AB86_9CYAN</name>
<evidence type="ECO:0000256" key="5">
    <source>
        <dbReference type="ARBA" id="ARBA00022989"/>
    </source>
</evidence>
<protein>
    <submittedName>
        <fullName evidence="9">DevC protein</fullName>
    </submittedName>
</protein>
<evidence type="ECO:0000256" key="2">
    <source>
        <dbReference type="ARBA" id="ARBA00022448"/>
    </source>
</evidence>
<keyword evidence="10" id="KW-1185">Reference proteome</keyword>
<reference evidence="9 10" key="1">
    <citation type="submission" date="2016-10" db="EMBL/GenBank/DDBJ databases">
        <title>Description of Gloeomargarita lithophora gen. nov., sp. nov., a thylakoid-bearing basal-branching cyanobacterium with intracellular carbonates, and proposal for Gloeomargaritales ord. nov.</title>
        <authorList>
            <person name="Moreira D."/>
            <person name="Tavera R."/>
            <person name="Benzerara K."/>
            <person name="Skouri-Panet F."/>
            <person name="Couradeau E."/>
            <person name="Gerard E."/>
            <person name="Loussert C."/>
            <person name="Novelo E."/>
            <person name="Zivanovic Y."/>
            <person name="Lopez-Garcia P."/>
        </authorList>
    </citation>
    <scope>NUCLEOTIDE SEQUENCE [LARGE SCALE GENOMIC DNA]</scope>
    <source>
        <strain evidence="9 10">D10</strain>
    </source>
</reference>
<keyword evidence="6 7" id="KW-0472">Membrane</keyword>
<dbReference type="Pfam" id="PF02687">
    <property type="entry name" value="FtsX"/>
    <property type="match status" value="1"/>
</dbReference>
<dbReference type="EMBL" id="CP017675">
    <property type="protein sequence ID" value="APB33194.1"/>
    <property type="molecule type" value="Genomic_DNA"/>
</dbReference>
<feature type="transmembrane region" description="Helical" evidence="7">
    <location>
        <begin position="288"/>
        <end position="313"/>
    </location>
</feature>
<dbReference type="KEGG" id="glt:GlitD10_0876"/>
<dbReference type="InterPro" id="IPR051125">
    <property type="entry name" value="ABC-4/HrtB_transporter"/>
</dbReference>
<keyword evidence="4 7" id="KW-0812">Transmembrane</keyword>
<dbReference type="Proteomes" id="UP000180235">
    <property type="component" value="Chromosome"/>
</dbReference>
<feature type="transmembrane region" description="Helical" evidence="7">
    <location>
        <begin position="334"/>
        <end position="358"/>
    </location>
</feature>
<sequence>MGIPLAWLQLSRERMRLLVALAGITFADVLMFVQLGFRDALFESAILVHRNLRADLVLINPQSQAFFAMQQFPRRRLYQALSLPEVASISPMYVDLLPWKSPVCPPTPTATSCTRSILVMGFNPAFSVLDFPEVEANLGQIRQADVVLFDRISREEFGTEFINKEFAAGRPVQTEINRRRVQVGGLFELGASFSADGNVITSDLNFLRMFPGRQAAQIDVGLITLQPGTDVEPVRAKLRQLLNTELKIPGQFLCQGASGSPEFANDVCILTHGEFVELERHYWATGTAIGFIFGLGTVMGFVVGIVVVYQILYTDVSDHLAEYATLKAMGYTDGYLLVVVFQEAMILAVLGFIPGFFVSNGLYALTQAATQLPIAMTVGRAVTVFSMTVIMCFLAGAVSVRRLGAADPADIF</sequence>
<dbReference type="OrthoDB" id="180999at2"/>
<dbReference type="GO" id="GO:0005886">
    <property type="term" value="C:plasma membrane"/>
    <property type="evidence" value="ECO:0007669"/>
    <property type="project" value="UniProtKB-SubCell"/>
</dbReference>
<organism evidence="9 10">
    <name type="scientific">Gloeomargarita lithophora Alchichica-D10</name>
    <dbReference type="NCBI Taxonomy" id="1188229"/>
    <lineage>
        <taxon>Bacteria</taxon>
        <taxon>Bacillati</taxon>
        <taxon>Cyanobacteriota</taxon>
        <taxon>Cyanophyceae</taxon>
        <taxon>Gloeomargaritales</taxon>
        <taxon>Gloeomargaritaceae</taxon>
        <taxon>Gloeomargarita</taxon>
    </lineage>
</organism>
<gene>
    <name evidence="9" type="ORF">GlitD10_0876</name>
</gene>
<dbReference type="PANTHER" id="PTHR43738:SF1">
    <property type="entry name" value="HEMIN TRANSPORT SYSTEM PERMEASE PROTEIN HRTB-RELATED"/>
    <property type="match status" value="1"/>
</dbReference>
<accession>A0A1J0AB86</accession>
<dbReference type="AlphaFoldDB" id="A0A1J0AB86"/>
<evidence type="ECO:0000313" key="9">
    <source>
        <dbReference type="EMBL" id="APB33194.1"/>
    </source>
</evidence>
<keyword evidence="5 7" id="KW-1133">Transmembrane helix</keyword>
<dbReference type="InterPro" id="IPR005891">
    <property type="entry name" value="DevC"/>
</dbReference>
<dbReference type="PIRSF" id="PIRSF031773">
    <property type="entry name" value="DevC"/>
    <property type="match status" value="1"/>
</dbReference>
<keyword evidence="3" id="KW-1003">Cell membrane</keyword>
<evidence type="ECO:0000313" key="10">
    <source>
        <dbReference type="Proteomes" id="UP000180235"/>
    </source>
</evidence>
<evidence type="ECO:0000256" key="3">
    <source>
        <dbReference type="ARBA" id="ARBA00022475"/>
    </source>
</evidence>
<evidence type="ECO:0000256" key="7">
    <source>
        <dbReference type="SAM" id="Phobius"/>
    </source>
</evidence>
<dbReference type="InterPro" id="IPR003838">
    <property type="entry name" value="ABC3_permease_C"/>
</dbReference>
<comment type="subcellular location">
    <subcellularLocation>
        <location evidence="1">Cell membrane</location>
        <topology evidence="1">Multi-pass membrane protein</topology>
    </subcellularLocation>
</comment>